<dbReference type="GO" id="GO:0140359">
    <property type="term" value="F:ABC-type transporter activity"/>
    <property type="evidence" value="ECO:0007669"/>
    <property type="project" value="InterPro"/>
</dbReference>
<feature type="transmembrane region" description="Helical" evidence="7">
    <location>
        <begin position="199"/>
        <end position="226"/>
    </location>
</feature>
<evidence type="ECO:0000256" key="5">
    <source>
        <dbReference type="ARBA" id="ARBA00023136"/>
    </source>
</evidence>
<comment type="caution">
    <text evidence="11">The sequence shown here is derived from an EMBL/GenBank/DDBJ whole genome shotgun (WGS) entry which is preliminary data.</text>
</comment>
<dbReference type="GO" id="GO:0005524">
    <property type="term" value="F:ATP binding"/>
    <property type="evidence" value="ECO:0007669"/>
    <property type="project" value="InterPro"/>
</dbReference>
<accession>A0AAW1XD48</accession>
<feature type="transmembrane region" description="Helical" evidence="7">
    <location>
        <begin position="662"/>
        <end position="684"/>
    </location>
</feature>
<keyword evidence="3 7" id="KW-0812">Transmembrane</keyword>
<dbReference type="InterPro" id="IPR027417">
    <property type="entry name" value="P-loop_NTPase"/>
</dbReference>
<gene>
    <name evidence="11" type="ORF">M0R45_021251</name>
</gene>
<name>A0AAW1XD48_RUBAR</name>
<feature type="transmembrane region" description="Helical" evidence="7">
    <location>
        <begin position="547"/>
        <end position="565"/>
    </location>
</feature>
<keyword evidence="2" id="KW-0813">Transport</keyword>
<dbReference type="Pfam" id="PF00005">
    <property type="entry name" value="ABC_tran"/>
    <property type="match status" value="1"/>
</dbReference>
<feature type="domain" description="ABC-2 type transporter transmembrane" evidence="9">
    <location>
        <begin position="527"/>
        <end position="740"/>
    </location>
</feature>
<dbReference type="SUPFAM" id="SSF52540">
    <property type="entry name" value="P-loop containing nucleoside triphosphate hydrolases"/>
    <property type="match status" value="1"/>
</dbReference>
<evidence type="ECO:0000259" key="10">
    <source>
        <dbReference type="Pfam" id="PF08370"/>
    </source>
</evidence>
<sequence length="801" mass="90423">MAIDMIHANYYMGSLFYALLILLVDGFPELAMTVSRIVVFYKQKELCFYPAWAYAIPAAILKIPLSFLEAFVWTILTYYVIGYSPEVGRFFRHFLLLFAVHLTSISMFRFIASIFQTVGASMTAGSSSILSVLLFGGFVIPKSYMPVWLKWGYWVSPLTYGEIGITVNEFLAPRWEKVSANTTLGKQALESRGLHFDGYFYWISVGALMGFTLLFNIGFTLALTFLKSPGKSLSLVSYEKYHQLQGKRDDRSDLDAKGKSTGEPKTSVEPKKGRMVLPFEPLTVSFQDVQYYVDTPLEMRKGGFEHNKLQLLSDITGAFRPGVLTALMGVSGAGKTTLMDVLCGRKTGGIIEGEIRIGGYPKIDSKTKAEFVNEVLETIELDGIKDSLVGMAGVGGLSTEQRRTVVCTIHQPSIDIFEAFDELILMKTGGRIIYSGQLGQHSSRVIEYLESIPGVPSIKDNYNPATWMLEVTSKSAEADLGIDFAQIYRESALYENNQELVKQLSSPSPGSKDLEFPTRYPQNGWGQFKACFWKQNLSYWRSPTYNLTRILFICSSSLLFGTLFWNQGEKINNQQELFNVFGSMFAAIIFFGINNCSTVLPFVATERNVLYRERYAGMFSSWAYSFAQVLVELPYSFTQAVLYVVITYPMIGYHWSAYKIFWVFYSMFCTILCFNYLGMLLVSLTPNVQVASIVASSAYTMLTLFSGFIVPGPKIPKWWLWLYYLCPTSWALNGMLTSQYGDVQKEVVVFGETKTVAAFLQDYFGYHHHLLGLVAVVLLLFPIVFAFLFAYFIGKLNFQRR</sequence>
<evidence type="ECO:0000256" key="1">
    <source>
        <dbReference type="ARBA" id="ARBA00004141"/>
    </source>
</evidence>
<reference evidence="11 12" key="1">
    <citation type="journal article" date="2023" name="G3 (Bethesda)">
        <title>A chromosome-length genome assembly and annotation of blackberry (Rubus argutus, cv. 'Hillquist').</title>
        <authorList>
            <person name="Bruna T."/>
            <person name="Aryal R."/>
            <person name="Dudchenko O."/>
            <person name="Sargent D.J."/>
            <person name="Mead D."/>
            <person name="Buti M."/>
            <person name="Cavallini A."/>
            <person name="Hytonen T."/>
            <person name="Andres J."/>
            <person name="Pham M."/>
            <person name="Weisz D."/>
            <person name="Mascagni F."/>
            <person name="Usai G."/>
            <person name="Natali L."/>
            <person name="Bassil N."/>
            <person name="Fernandez G.E."/>
            <person name="Lomsadze A."/>
            <person name="Armour M."/>
            <person name="Olukolu B."/>
            <person name="Poorten T."/>
            <person name="Britton C."/>
            <person name="Davik J."/>
            <person name="Ashrafi H."/>
            <person name="Aiden E.L."/>
            <person name="Borodovsky M."/>
            <person name="Worthington M."/>
        </authorList>
    </citation>
    <scope>NUCLEOTIDE SEQUENCE [LARGE SCALE GENOMIC DNA]</scope>
    <source>
        <strain evidence="11">PI 553951</strain>
    </source>
</reference>
<evidence type="ECO:0000256" key="3">
    <source>
        <dbReference type="ARBA" id="ARBA00022692"/>
    </source>
</evidence>
<dbReference type="EMBL" id="JBEDUW010000004">
    <property type="protein sequence ID" value="KAK9934094.1"/>
    <property type="molecule type" value="Genomic_DNA"/>
</dbReference>
<dbReference type="GO" id="GO:0005886">
    <property type="term" value="C:plasma membrane"/>
    <property type="evidence" value="ECO:0007669"/>
    <property type="project" value="UniProtKB-ARBA"/>
</dbReference>
<dbReference type="InterPro" id="IPR013581">
    <property type="entry name" value="PDR_assoc"/>
</dbReference>
<evidence type="ECO:0000256" key="7">
    <source>
        <dbReference type="SAM" id="Phobius"/>
    </source>
</evidence>
<feature type="domain" description="ABC transporter" evidence="8">
    <location>
        <begin position="312"/>
        <end position="361"/>
    </location>
</feature>
<feature type="transmembrane region" description="Helical" evidence="7">
    <location>
        <begin position="770"/>
        <end position="793"/>
    </location>
</feature>
<dbReference type="GO" id="GO:0016887">
    <property type="term" value="F:ATP hydrolysis activity"/>
    <property type="evidence" value="ECO:0007669"/>
    <property type="project" value="InterPro"/>
</dbReference>
<dbReference type="Pfam" id="PF08370">
    <property type="entry name" value="PDR_assoc"/>
    <property type="match status" value="1"/>
</dbReference>
<comment type="subcellular location">
    <subcellularLocation>
        <location evidence="1">Membrane</location>
        <topology evidence="1">Multi-pass membrane protein</topology>
    </subcellularLocation>
</comment>
<dbReference type="Pfam" id="PF01061">
    <property type="entry name" value="ABC2_membrane"/>
    <property type="match status" value="2"/>
</dbReference>
<feature type="transmembrane region" description="Helical" evidence="7">
    <location>
        <begin position="577"/>
        <end position="603"/>
    </location>
</feature>
<organism evidence="11 12">
    <name type="scientific">Rubus argutus</name>
    <name type="common">Southern blackberry</name>
    <dbReference type="NCBI Taxonomy" id="59490"/>
    <lineage>
        <taxon>Eukaryota</taxon>
        <taxon>Viridiplantae</taxon>
        <taxon>Streptophyta</taxon>
        <taxon>Embryophyta</taxon>
        <taxon>Tracheophyta</taxon>
        <taxon>Spermatophyta</taxon>
        <taxon>Magnoliopsida</taxon>
        <taxon>eudicotyledons</taxon>
        <taxon>Gunneridae</taxon>
        <taxon>Pentapetalae</taxon>
        <taxon>rosids</taxon>
        <taxon>fabids</taxon>
        <taxon>Rosales</taxon>
        <taxon>Rosaceae</taxon>
        <taxon>Rosoideae</taxon>
        <taxon>Rosoideae incertae sedis</taxon>
        <taxon>Rubus</taxon>
    </lineage>
</organism>
<evidence type="ECO:0000259" key="9">
    <source>
        <dbReference type="Pfam" id="PF01061"/>
    </source>
</evidence>
<evidence type="ECO:0000313" key="12">
    <source>
        <dbReference type="Proteomes" id="UP001457282"/>
    </source>
</evidence>
<protein>
    <recommendedName>
        <fullName evidence="13">ABC transporter domain-containing protein</fullName>
    </recommendedName>
</protein>
<dbReference type="AlphaFoldDB" id="A0AAW1XD48"/>
<feature type="transmembrane region" description="Helical" evidence="7">
    <location>
        <begin position="15"/>
        <end position="39"/>
    </location>
</feature>
<dbReference type="InterPro" id="IPR003439">
    <property type="entry name" value="ABC_transporter-like_ATP-bd"/>
</dbReference>
<keyword evidence="12" id="KW-1185">Reference proteome</keyword>
<feature type="transmembrane region" description="Helical" evidence="7">
    <location>
        <begin position="118"/>
        <end position="140"/>
    </location>
</feature>
<feature type="domain" description="ABC-2 type transporter transmembrane" evidence="9">
    <location>
        <begin position="10"/>
        <end position="170"/>
    </location>
</feature>
<evidence type="ECO:0000256" key="6">
    <source>
        <dbReference type="SAM" id="MobiDB-lite"/>
    </source>
</evidence>
<feature type="transmembrane region" description="Helical" evidence="7">
    <location>
        <begin position="51"/>
        <end position="81"/>
    </location>
</feature>
<dbReference type="Proteomes" id="UP001457282">
    <property type="component" value="Unassembled WGS sequence"/>
</dbReference>
<feature type="transmembrane region" description="Helical" evidence="7">
    <location>
        <begin position="93"/>
        <end position="111"/>
    </location>
</feature>
<dbReference type="PANTHER" id="PTHR19241">
    <property type="entry name" value="ATP-BINDING CASSETTE TRANSPORTER"/>
    <property type="match status" value="1"/>
</dbReference>
<feature type="domain" description="Plant PDR ABC transporter associated" evidence="10">
    <location>
        <begin position="175"/>
        <end position="233"/>
    </location>
</feature>
<evidence type="ECO:0000256" key="2">
    <source>
        <dbReference type="ARBA" id="ARBA00022448"/>
    </source>
</evidence>
<feature type="transmembrane region" description="Helical" evidence="7">
    <location>
        <begin position="690"/>
        <end position="711"/>
    </location>
</feature>
<keyword evidence="5 7" id="KW-0472">Membrane</keyword>
<dbReference type="InterPro" id="IPR013525">
    <property type="entry name" value="ABC2_TM"/>
</dbReference>
<keyword evidence="4 7" id="KW-1133">Transmembrane helix</keyword>
<evidence type="ECO:0000256" key="4">
    <source>
        <dbReference type="ARBA" id="ARBA00022989"/>
    </source>
</evidence>
<dbReference type="Gene3D" id="3.40.50.300">
    <property type="entry name" value="P-loop containing nucleotide triphosphate hydrolases"/>
    <property type="match status" value="1"/>
</dbReference>
<feature type="region of interest" description="Disordered" evidence="6">
    <location>
        <begin position="247"/>
        <end position="270"/>
    </location>
</feature>
<evidence type="ECO:0008006" key="13">
    <source>
        <dbReference type="Google" id="ProtNLM"/>
    </source>
</evidence>
<evidence type="ECO:0000313" key="11">
    <source>
        <dbReference type="EMBL" id="KAK9934094.1"/>
    </source>
</evidence>
<proteinExistence type="predicted"/>
<evidence type="ECO:0000259" key="8">
    <source>
        <dbReference type="Pfam" id="PF00005"/>
    </source>
</evidence>